<protein>
    <submittedName>
        <fullName evidence="2">Uncharacterized protein</fullName>
    </submittedName>
</protein>
<evidence type="ECO:0000313" key="3">
    <source>
        <dbReference type="Proteomes" id="UP000317289"/>
    </source>
</evidence>
<dbReference type="OrthoDB" id="9980753at2"/>
<dbReference type="Proteomes" id="UP000317289">
    <property type="component" value="Unassembled WGS sequence"/>
</dbReference>
<reference evidence="2 3" key="1">
    <citation type="submission" date="2017-05" db="EMBL/GenBank/DDBJ databases">
        <authorList>
            <person name="Varghese N."/>
            <person name="Submissions S."/>
        </authorList>
    </citation>
    <scope>NUCLEOTIDE SEQUENCE [LARGE SCALE GENOMIC DNA]</scope>
    <source>
        <strain evidence="2 3">DSM 19382</strain>
    </source>
</reference>
<dbReference type="AlphaFoldDB" id="A0A521CAW2"/>
<evidence type="ECO:0000313" key="1">
    <source>
        <dbReference type="EMBL" id="MRX66483.1"/>
    </source>
</evidence>
<proteinExistence type="predicted"/>
<name>A0A521CAW2_9FLAO</name>
<dbReference type="RefSeq" id="WP_142450137.1">
    <property type="nucleotide sequence ID" value="NZ_FXTA01000002.1"/>
</dbReference>
<keyword evidence="4" id="KW-1185">Reference proteome</keyword>
<evidence type="ECO:0000313" key="2">
    <source>
        <dbReference type="EMBL" id="SMO56528.1"/>
    </source>
</evidence>
<dbReference type="EMBL" id="FXTA01000002">
    <property type="protein sequence ID" value="SMO56528.1"/>
    <property type="molecule type" value="Genomic_DNA"/>
</dbReference>
<reference evidence="1 4" key="2">
    <citation type="submission" date="2019-11" db="EMBL/GenBank/DDBJ databases">
        <title>Flavobacterium resistens genome.</title>
        <authorList>
            <person name="Wilson V.M."/>
            <person name="Newman J.D."/>
        </authorList>
    </citation>
    <scope>NUCLEOTIDE SEQUENCE [LARGE SCALE GENOMIC DNA]</scope>
    <source>
        <strain evidence="1 4">DSM 19382</strain>
    </source>
</reference>
<dbReference type="Proteomes" id="UP000468990">
    <property type="component" value="Unassembled WGS sequence"/>
</dbReference>
<gene>
    <name evidence="1" type="ORF">GJU42_00740</name>
    <name evidence="2" type="ORF">SAMN06265349_102382</name>
</gene>
<accession>A0A521CAW2</accession>
<dbReference type="EMBL" id="WKKG01000001">
    <property type="protein sequence ID" value="MRX66483.1"/>
    <property type="molecule type" value="Genomic_DNA"/>
</dbReference>
<sequence length="59" mass="6812">MISYYKDTEEKEIKIPIHHTVCHFDEGEISARNSTKIGDILYGATRGDFSFVEMTKQTE</sequence>
<evidence type="ECO:0000313" key="4">
    <source>
        <dbReference type="Proteomes" id="UP000468990"/>
    </source>
</evidence>
<organism evidence="2 3">
    <name type="scientific">Flavobacterium resistens</name>
    <dbReference type="NCBI Taxonomy" id="443612"/>
    <lineage>
        <taxon>Bacteria</taxon>
        <taxon>Pseudomonadati</taxon>
        <taxon>Bacteroidota</taxon>
        <taxon>Flavobacteriia</taxon>
        <taxon>Flavobacteriales</taxon>
        <taxon>Flavobacteriaceae</taxon>
        <taxon>Flavobacterium</taxon>
    </lineage>
</organism>